<comment type="similarity">
    <text evidence="1 6">Belongs to the pseudouridine synthase RluA family.</text>
</comment>
<dbReference type="GO" id="GO:0160140">
    <property type="term" value="F:23S rRNA pseudouridine(1911/1915/1917) synthase activity"/>
    <property type="evidence" value="ECO:0007669"/>
    <property type="project" value="UniProtKB-EC"/>
</dbReference>
<evidence type="ECO:0000256" key="6">
    <source>
        <dbReference type="RuleBase" id="RU362028"/>
    </source>
</evidence>
<dbReference type="InterPro" id="IPR036986">
    <property type="entry name" value="S4_RNA-bd_sf"/>
</dbReference>
<dbReference type="PROSITE" id="PS50889">
    <property type="entry name" value="S4"/>
    <property type="match status" value="1"/>
</dbReference>
<evidence type="ECO:0000256" key="2">
    <source>
        <dbReference type="ARBA" id="ARBA00023235"/>
    </source>
</evidence>
<dbReference type="EC" id="5.4.99.-" evidence="6"/>
<dbReference type="InterPro" id="IPR006224">
    <property type="entry name" value="PsdUridine_synth_RluA-like_CS"/>
</dbReference>
<dbReference type="CDD" id="cd00165">
    <property type="entry name" value="S4"/>
    <property type="match status" value="1"/>
</dbReference>
<evidence type="ECO:0000256" key="5">
    <source>
        <dbReference type="PROSITE-ProRule" id="PRU00182"/>
    </source>
</evidence>
<dbReference type="InterPro" id="IPR050188">
    <property type="entry name" value="RluA_PseudoU_synthase"/>
</dbReference>
<dbReference type="PROSITE" id="PS01129">
    <property type="entry name" value="PSI_RLU"/>
    <property type="match status" value="1"/>
</dbReference>
<name>A0A0K6IVN5_9PROT</name>
<keyword evidence="5" id="KW-0694">RNA-binding</keyword>
<dbReference type="InterPro" id="IPR020103">
    <property type="entry name" value="PsdUridine_synth_cat_dom_sf"/>
</dbReference>
<dbReference type="OrthoDB" id="5289274at2"/>
<evidence type="ECO:0000256" key="3">
    <source>
        <dbReference type="ARBA" id="ARBA00036882"/>
    </source>
</evidence>
<evidence type="ECO:0000256" key="4">
    <source>
        <dbReference type="PIRSR" id="PIRSR606225-1"/>
    </source>
</evidence>
<dbReference type="NCBIfam" id="TIGR00005">
    <property type="entry name" value="rluA_subfam"/>
    <property type="match status" value="1"/>
</dbReference>
<feature type="active site" evidence="4">
    <location>
        <position position="158"/>
    </location>
</feature>
<dbReference type="SUPFAM" id="SSF55120">
    <property type="entry name" value="Pseudouridine synthase"/>
    <property type="match status" value="1"/>
</dbReference>
<gene>
    <name evidence="8" type="ORF">Ga0061068_10746</name>
</gene>
<comment type="catalytic activity">
    <reaction evidence="3">
        <text>uridine(1911/1915/1917) in 23S rRNA = pseudouridine(1911/1915/1917) in 23S rRNA</text>
        <dbReference type="Rhea" id="RHEA:42524"/>
        <dbReference type="Rhea" id="RHEA-COMP:10097"/>
        <dbReference type="Rhea" id="RHEA-COMP:10098"/>
        <dbReference type="ChEBI" id="CHEBI:65314"/>
        <dbReference type="ChEBI" id="CHEBI:65315"/>
        <dbReference type="EC" id="5.4.99.23"/>
    </reaction>
</comment>
<evidence type="ECO:0000259" key="7">
    <source>
        <dbReference type="Pfam" id="PF00849"/>
    </source>
</evidence>
<dbReference type="SUPFAM" id="SSF55174">
    <property type="entry name" value="Alpha-L RNA-binding motif"/>
    <property type="match status" value="1"/>
</dbReference>
<keyword evidence="9" id="KW-1185">Reference proteome</keyword>
<dbReference type="Proteomes" id="UP000182108">
    <property type="component" value="Unassembled WGS sequence"/>
</dbReference>
<keyword evidence="2 6" id="KW-0413">Isomerase</keyword>
<dbReference type="PANTHER" id="PTHR21600">
    <property type="entry name" value="MITOCHONDRIAL RNA PSEUDOURIDINE SYNTHASE"/>
    <property type="match status" value="1"/>
</dbReference>
<dbReference type="GO" id="GO:0003723">
    <property type="term" value="F:RNA binding"/>
    <property type="evidence" value="ECO:0007669"/>
    <property type="project" value="UniProtKB-KW"/>
</dbReference>
<sequence>MSDSVTDYKAEWDGDDEEAITAEEEARLVPVALAGERLDRVAAALWPEHSRSRLQAWIEEGWLTVDGVPAESVRRRLLGGERLVLAPPPFALGEVPRAQAMSLSLLYADESIFVIDKPAGLVVHPGAGNLEGTLLNGLLALDAGLAALPRAGIVHRLDKDTSGLMVVARTLEAQTALVRQLQARTVRREYWTVVAGHLERAGTVEAPIGRHPRVRTRMAVVPQGKPAVTHYRPLEAFAEATLVECRLETGRTHQIRVHLAHLGFPLLGDPLYAPRAVAARFSRQALHARRLALVHPASGEPCRWESPLPEDMTRLLEILRGEKR</sequence>
<proteinExistence type="inferred from homology"/>
<feature type="domain" description="Pseudouridine synthase RsuA/RluA-like" evidence="7">
    <location>
        <begin position="112"/>
        <end position="261"/>
    </location>
</feature>
<dbReference type="PANTHER" id="PTHR21600:SF44">
    <property type="entry name" value="RIBOSOMAL LARGE SUBUNIT PSEUDOURIDINE SYNTHASE D"/>
    <property type="match status" value="1"/>
</dbReference>
<dbReference type="Gene3D" id="3.30.2350.10">
    <property type="entry name" value="Pseudouridine synthase"/>
    <property type="match status" value="1"/>
</dbReference>
<evidence type="ECO:0000313" key="9">
    <source>
        <dbReference type="Proteomes" id="UP000182108"/>
    </source>
</evidence>
<dbReference type="Pfam" id="PF00849">
    <property type="entry name" value="PseudoU_synth_2"/>
    <property type="match status" value="1"/>
</dbReference>
<dbReference type="InterPro" id="IPR006225">
    <property type="entry name" value="PsdUridine_synth_RluC/D"/>
</dbReference>
<reference evidence="9" key="1">
    <citation type="submission" date="2015-08" db="EMBL/GenBank/DDBJ databases">
        <authorList>
            <person name="Babu N.S."/>
            <person name="Beckwith C.J."/>
            <person name="Beseler K.G."/>
            <person name="Brison A."/>
            <person name="Carone J.V."/>
            <person name="Caskin T.P."/>
            <person name="Diamond M."/>
            <person name="Durham M.E."/>
            <person name="Foxe J.M."/>
            <person name="Go M."/>
            <person name="Henderson B.A."/>
            <person name="Jones I.B."/>
            <person name="McGettigan J.A."/>
            <person name="Micheletti S.J."/>
            <person name="Nasrallah M.E."/>
            <person name="Ortiz D."/>
            <person name="Piller C.R."/>
            <person name="Privatt S.R."/>
            <person name="Schneider S.L."/>
            <person name="Sharp S."/>
            <person name="Smith T.C."/>
            <person name="Stanton J.D."/>
            <person name="Ullery H.E."/>
            <person name="Wilson R.J."/>
            <person name="Serrano M.G."/>
            <person name="Buck G."/>
            <person name="Lee V."/>
            <person name="Wang Y."/>
            <person name="Carvalho R."/>
            <person name="Voegtly L."/>
            <person name="Shi R."/>
            <person name="Duckworth R."/>
            <person name="Johnson A."/>
            <person name="Loviza R."/>
            <person name="Walstead R."/>
            <person name="Shah Z."/>
            <person name="Kiflezghi M."/>
            <person name="Wade K."/>
            <person name="Ball S.L."/>
            <person name="Bradley K.W."/>
            <person name="Asai D.J."/>
            <person name="Bowman C.A."/>
            <person name="Russell D.A."/>
            <person name="Pope W.H."/>
            <person name="Jacobs-Sera D."/>
            <person name="Hendrix R.W."/>
            <person name="Hatfull G.F."/>
        </authorList>
    </citation>
    <scope>NUCLEOTIDE SEQUENCE [LARGE SCALE GENOMIC DNA]</scope>
    <source>
        <strain evidence="9">JCM 19170</strain>
    </source>
</reference>
<dbReference type="RefSeq" id="WP_082438409.1">
    <property type="nucleotide sequence ID" value="NZ_CYHH01000007.1"/>
</dbReference>
<evidence type="ECO:0000256" key="1">
    <source>
        <dbReference type="ARBA" id="ARBA00010876"/>
    </source>
</evidence>
<comment type="function">
    <text evidence="6">Responsible for synthesis of pseudouridine from uracil.</text>
</comment>
<comment type="catalytic activity">
    <reaction evidence="6">
        <text>a uridine in RNA = a pseudouridine in RNA</text>
        <dbReference type="Rhea" id="RHEA:48348"/>
        <dbReference type="Rhea" id="RHEA-COMP:12068"/>
        <dbReference type="Rhea" id="RHEA-COMP:12069"/>
        <dbReference type="ChEBI" id="CHEBI:65314"/>
        <dbReference type="ChEBI" id="CHEBI:65315"/>
    </reaction>
</comment>
<dbReference type="AlphaFoldDB" id="A0A0K6IVN5"/>
<protein>
    <recommendedName>
        <fullName evidence="6">Pseudouridine synthase</fullName>
        <ecNumber evidence="6">5.4.99.-</ecNumber>
    </recommendedName>
</protein>
<accession>A0A0K6IVN5</accession>
<organism evidence="8 9">
    <name type="scientific">Tepidiphilus thermophilus</name>
    <dbReference type="NCBI Taxonomy" id="876478"/>
    <lineage>
        <taxon>Bacteria</taxon>
        <taxon>Pseudomonadati</taxon>
        <taxon>Pseudomonadota</taxon>
        <taxon>Hydrogenophilia</taxon>
        <taxon>Hydrogenophilales</taxon>
        <taxon>Hydrogenophilaceae</taxon>
        <taxon>Tepidiphilus</taxon>
    </lineage>
</organism>
<dbReference type="InterPro" id="IPR006145">
    <property type="entry name" value="PsdUridine_synth_RsuA/RluA"/>
</dbReference>
<dbReference type="Gene3D" id="3.10.290.10">
    <property type="entry name" value="RNA-binding S4 domain"/>
    <property type="match status" value="1"/>
</dbReference>
<dbReference type="GO" id="GO:0000455">
    <property type="term" value="P:enzyme-directed rRNA pseudouridine synthesis"/>
    <property type="evidence" value="ECO:0007669"/>
    <property type="project" value="TreeGrafter"/>
</dbReference>
<dbReference type="CDD" id="cd02869">
    <property type="entry name" value="PseudoU_synth_RluA_like"/>
    <property type="match status" value="1"/>
</dbReference>
<evidence type="ECO:0000313" key="8">
    <source>
        <dbReference type="EMBL" id="CUB07407.1"/>
    </source>
</evidence>
<dbReference type="EMBL" id="CYHH01000007">
    <property type="protein sequence ID" value="CUB07407.1"/>
    <property type="molecule type" value="Genomic_DNA"/>
</dbReference>